<dbReference type="AlphaFoldDB" id="A0A401REV3"/>
<dbReference type="GO" id="GO:0005634">
    <property type="term" value="C:nucleus"/>
    <property type="evidence" value="ECO:0007669"/>
    <property type="project" value="TreeGrafter"/>
</dbReference>
<evidence type="ECO:0000313" key="3">
    <source>
        <dbReference type="Proteomes" id="UP000287033"/>
    </source>
</evidence>
<sequence>MNNSLINSTQNSVHGKNLFLGFTSAGHGLGSDCLKLVRAHGQKIVDPAWRPALGSPSKQQVMEDGRLREEQEEARESCALSLGQGQLTPQHKRLWLRFHFGMFGSVRANEFSRAKRANKKGDWKDPSPRLVLYFPGQQFLVFYNCRICLCNSPPSGHSCDILHPKFNRNLALQALQQAQPVCYTLLNQQLFSGLGQ</sequence>
<name>A0A401REV3_CHIPU</name>
<dbReference type="Proteomes" id="UP000287033">
    <property type="component" value="Unassembled WGS sequence"/>
</dbReference>
<feature type="region of interest" description="Disordered" evidence="1">
    <location>
        <begin position="48"/>
        <end position="68"/>
    </location>
</feature>
<evidence type="ECO:0000256" key="1">
    <source>
        <dbReference type="SAM" id="MobiDB-lite"/>
    </source>
</evidence>
<reference evidence="2 3" key="1">
    <citation type="journal article" date="2018" name="Nat. Ecol. Evol.">
        <title>Shark genomes provide insights into elasmobranch evolution and the origin of vertebrates.</title>
        <authorList>
            <person name="Hara Y"/>
            <person name="Yamaguchi K"/>
            <person name="Onimaru K"/>
            <person name="Kadota M"/>
            <person name="Koyanagi M"/>
            <person name="Keeley SD"/>
            <person name="Tatsumi K"/>
            <person name="Tanaka K"/>
            <person name="Motone F"/>
            <person name="Kageyama Y"/>
            <person name="Nozu R"/>
            <person name="Adachi N"/>
            <person name="Nishimura O"/>
            <person name="Nakagawa R"/>
            <person name="Tanegashima C"/>
            <person name="Kiyatake I"/>
            <person name="Matsumoto R"/>
            <person name="Murakumo K"/>
            <person name="Nishida K"/>
            <person name="Terakita A"/>
            <person name="Kuratani S"/>
            <person name="Sato K"/>
            <person name="Hyodo S Kuraku.S."/>
        </authorList>
    </citation>
    <scope>NUCLEOTIDE SEQUENCE [LARGE SCALE GENOMIC DNA]</scope>
</reference>
<dbReference type="PANTHER" id="PTHR22993:SF29">
    <property type="entry name" value="ENDONUCLEASE 8-LIKE 2"/>
    <property type="match status" value="1"/>
</dbReference>
<dbReference type="PANTHER" id="PTHR22993">
    <property type="entry name" value="FORMAMIDOPYRIMIDINE-DNA GLYCOSYLASE"/>
    <property type="match status" value="1"/>
</dbReference>
<dbReference type="GO" id="GO:0006284">
    <property type="term" value="P:base-excision repair"/>
    <property type="evidence" value="ECO:0007669"/>
    <property type="project" value="TreeGrafter"/>
</dbReference>
<dbReference type="GO" id="GO:0003906">
    <property type="term" value="F:DNA-(apurinic or apyrimidinic site) endonuclease activity"/>
    <property type="evidence" value="ECO:0007669"/>
    <property type="project" value="TreeGrafter"/>
</dbReference>
<dbReference type="EMBL" id="BEZZ01003867">
    <property type="protein sequence ID" value="GCC16655.1"/>
    <property type="molecule type" value="Genomic_DNA"/>
</dbReference>
<proteinExistence type="predicted"/>
<comment type="caution">
    <text evidence="2">The sequence shown here is derived from an EMBL/GenBank/DDBJ whole genome shotgun (WGS) entry which is preliminary data.</text>
</comment>
<dbReference type="OrthoDB" id="444592at2759"/>
<protein>
    <submittedName>
        <fullName evidence="2">Uncharacterized protein</fullName>
    </submittedName>
</protein>
<keyword evidence="3" id="KW-1185">Reference proteome</keyword>
<dbReference type="GO" id="GO:0019104">
    <property type="term" value="F:DNA N-glycosylase activity"/>
    <property type="evidence" value="ECO:0007669"/>
    <property type="project" value="TreeGrafter"/>
</dbReference>
<accession>A0A401REV3</accession>
<evidence type="ECO:0000313" key="2">
    <source>
        <dbReference type="EMBL" id="GCC16655.1"/>
    </source>
</evidence>
<gene>
    <name evidence="2" type="ORF">chiPu_0021415</name>
</gene>
<organism evidence="2 3">
    <name type="scientific">Chiloscyllium punctatum</name>
    <name type="common">Brownbanded bambooshark</name>
    <name type="synonym">Hemiscyllium punctatum</name>
    <dbReference type="NCBI Taxonomy" id="137246"/>
    <lineage>
        <taxon>Eukaryota</taxon>
        <taxon>Metazoa</taxon>
        <taxon>Chordata</taxon>
        <taxon>Craniata</taxon>
        <taxon>Vertebrata</taxon>
        <taxon>Chondrichthyes</taxon>
        <taxon>Elasmobranchii</taxon>
        <taxon>Galeomorphii</taxon>
        <taxon>Galeoidea</taxon>
        <taxon>Orectolobiformes</taxon>
        <taxon>Hemiscylliidae</taxon>
        <taxon>Chiloscyllium</taxon>
    </lineage>
</organism>